<name>A0AAV0QWK2_9ROSI</name>
<evidence type="ECO:0000256" key="1">
    <source>
        <dbReference type="SAM" id="SignalP"/>
    </source>
</evidence>
<reference evidence="2" key="1">
    <citation type="submission" date="2022-08" db="EMBL/GenBank/DDBJ databases">
        <authorList>
            <person name="Gutierrez-Valencia J."/>
        </authorList>
    </citation>
    <scope>NUCLEOTIDE SEQUENCE</scope>
</reference>
<dbReference type="Proteomes" id="UP001154282">
    <property type="component" value="Unassembled WGS sequence"/>
</dbReference>
<evidence type="ECO:0000313" key="3">
    <source>
        <dbReference type="Proteomes" id="UP001154282"/>
    </source>
</evidence>
<dbReference type="EMBL" id="CAMGYJ010000010">
    <property type="protein sequence ID" value="CAI0549850.1"/>
    <property type="molecule type" value="Genomic_DNA"/>
</dbReference>
<proteinExistence type="predicted"/>
<feature type="chain" id="PRO_5043673268" evidence="1">
    <location>
        <begin position="24"/>
        <end position="97"/>
    </location>
</feature>
<keyword evidence="1" id="KW-0732">Signal</keyword>
<sequence>MASKTPLLAFLILLIVSCSQVLAGRPVKEDAKQPNFFQSDNLTVRGIGRVLPPRFRIPSFRPYTAPRKYIPGADDTFVPNPGFEVPLPQRGPAAARP</sequence>
<accession>A0AAV0QWK2</accession>
<dbReference type="InterPro" id="IPR034565">
    <property type="entry name" value="Put_cell_wall"/>
</dbReference>
<protein>
    <submittedName>
        <fullName evidence="2">Uncharacterized protein</fullName>
    </submittedName>
</protein>
<dbReference type="PROSITE" id="PS51257">
    <property type="entry name" value="PROKAR_LIPOPROTEIN"/>
    <property type="match status" value="1"/>
</dbReference>
<organism evidence="2 3">
    <name type="scientific">Linum tenue</name>
    <dbReference type="NCBI Taxonomy" id="586396"/>
    <lineage>
        <taxon>Eukaryota</taxon>
        <taxon>Viridiplantae</taxon>
        <taxon>Streptophyta</taxon>
        <taxon>Embryophyta</taxon>
        <taxon>Tracheophyta</taxon>
        <taxon>Spermatophyta</taxon>
        <taxon>Magnoliopsida</taxon>
        <taxon>eudicotyledons</taxon>
        <taxon>Gunneridae</taxon>
        <taxon>Pentapetalae</taxon>
        <taxon>rosids</taxon>
        <taxon>fabids</taxon>
        <taxon>Malpighiales</taxon>
        <taxon>Linaceae</taxon>
        <taxon>Linum</taxon>
    </lineage>
</organism>
<gene>
    <name evidence="2" type="ORF">LITE_LOCUS45322</name>
</gene>
<dbReference type="AlphaFoldDB" id="A0AAV0QWK2"/>
<feature type="signal peptide" evidence="1">
    <location>
        <begin position="1"/>
        <end position="23"/>
    </location>
</feature>
<evidence type="ECO:0000313" key="2">
    <source>
        <dbReference type="EMBL" id="CAI0549850.1"/>
    </source>
</evidence>
<dbReference type="PANTHER" id="PTHR36733:SF1">
    <property type="entry name" value="CELL WALL PROTEIN-RELATED"/>
    <property type="match status" value="1"/>
</dbReference>
<dbReference type="PANTHER" id="PTHR36733">
    <property type="entry name" value="CELL WALL PROTEIN-RELATED"/>
    <property type="match status" value="1"/>
</dbReference>
<comment type="caution">
    <text evidence="2">The sequence shown here is derived from an EMBL/GenBank/DDBJ whole genome shotgun (WGS) entry which is preliminary data.</text>
</comment>
<keyword evidence="3" id="KW-1185">Reference proteome</keyword>